<dbReference type="Gene3D" id="3.40.50.300">
    <property type="entry name" value="P-loop containing nucleotide triphosphate hydrolases"/>
    <property type="match status" value="1"/>
</dbReference>
<dbReference type="PATRIC" id="fig|361041.3.peg.2412"/>
<evidence type="ECO:0000313" key="3">
    <source>
        <dbReference type="Proteomes" id="UP000033514"/>
    </source>
</evidence>
<dbReference type="Pfam" id="PF13304">
    <property type="entry name" value="AAA_21"/>
    <property type="match status" value="1"/>
</dbReference>
<protein>
    <recommendedName>
        <fullName evidence="1">ATPase AAA-type core domain-containing protein</fullName>
    </recommendedName>
</protein>
<feature type="domain" description="ATPase AAA-type core" evidence="1">
    <location>
        <begin position="26"/>
        <end position="322"/>
    </location>
</feature>
<dbReference type="Proteomes" id="UP000033514">
    <property type="component" value="Unassembled WGS sequence"/>
</dbReference>
<proteinExistence type="predicted"/>
<dbReference type="EMBL" id="LAJG01000025">
    <property type="protein sequence ID" value="KKB77473.1"/>
    <property type="molecule type" value="Genomic_DNA"/>
</dbReference>
<evidence type="ECO:0000313" key="2">
    <source>
        <dbReference type="EMBL" id="KKB77473.1"/>
    </source>
</evidence>
<dbReference type="PANTHER" id="PTHR43581:SF4">
    <property type="entry name" value="ATP_GTP PHOSPHATASE"/>
    <property type="match status" value="1"/>
</dbReference>
<name>A0A0F5L540_9HYPH</name>
<dbReference type="InterPro" id="IPR003959">
    <property type="entry name" value="ATPase_AAA_core"/>
</dbReference>
<dbReference type="InterPro" id="IPR027417">
    <property type="entry name" value="P-loop_NTPase"/>
</dbReference>
<dbReference type="PANTHER" id="PTHR43581">
    <property type="entry name" value="ATP/GTP PHOSPHATASE"/>
    <property type="match status" value="1"/>
</dbReference>
<gene>
    <name evidence="2" type="ORF">VW35_15110</name>
</gene>
<keyword evidence="3" id="KW-1185">Reference proteome</keyword>
<dbReference type="RefSeq" id="WP_046143922.1">
    <property type="nucleotide sequence ID" value="NZ_LAJG01000025.1"/>
</dbReference>
<accession>A0A0F5L540</accession>
<comment type="caution">
    <text evidence="2">The sequence shown here is derived from an EMBL/GenBank/DDBJ whole genome shotgun (WGS) entry which is preliminary data.</text>
</comment>
<dbReference type="OrthoDB" id="9816534at2"/>
<organism evidence="2 3">
    <name type="scientific">Devosia soli</name>
    <dbReference type="NCBI Taxonomy" id="361041"/>
    <lineage>
        <taxon>Bacteria</taxon>
        <taxon>Pseudomonadati</taxon>
        <taxon>Pseudomonadota</taxon>
        <taxon>Alphaproteobacteria</taxon>
        <taxon>Hyphomicrobiales</taxon>
        <taxon>Devosiaceae</taxon>
        <taxon>Devosia</taxon>
    </lineage>
</organism>
<evidence type="ECO:0000259" key="1">
    <source>
        <dbReference type="Pfam" id="PF13304"/>
    </source>
</evidence>
<dbReference type="InterPro" id="IPR051396">
    <property type="entry name" value="Bact_Antivir_Def_Nuclease"/>
</dbReference>
<dbReference type="AlphaFoldDB" id="A0A0F5L540"/>
<reference evidence="2 3" key="1">
    <citation type="submission" date="2015-03" db="EMBL/GenBank/DDBJ databases">
        <authorList>
            <person name="Hassan Y.I."/>
            <person name="Lepp D."/>
            <person name="Zhou T."/>
        </authorList>
    </citation>
    <scope>NUCLEOTIDE SEQUENCE [LARGE SCALE GENOMIC DNA]</scope>
    <source>
        <strain evidence="2 3">GH2-10</strain>
    </source>
</reference>
<dbReference type="STRING" id="361041.VW35_15110"/>
<sequence length="565" mass="60661">MTRIRHVSIKNFRSIKDLSWFPGPGLNCLIGPGDGGKSTVLDAIDLCLSGRRTATFTDADFHGLDVSQPIAIEITVGALPDRLKSMETYGNYLRNFDAAALRIDDEPEASGETVLTLSLTVTADLEPNWTLVSDRAPTDTQKLLSWSDRNSIAPTRLGSNGGQHLGWRRGSVLNRLSEEKADTSAALASAARLARQTFGDHAEKQLGATLTKVAEAARALGVPAGEDLRALLDAHSVSVGTGTVTLHDKAGIPLDAMGTGSTRLLSVGLQRAAAESASIVIVDELEYGLEPHRIMRLLGSLGAKENPSPMQGFLTTHSPVAVRELSSAQLHVMRRRDGKYVPVALSAEAQGTARSFPEAFLATSVIICEGASEVGFVRGMDRFAAGTPKGSLFAAGLALIDAGGCDKIYGRALPMAGLGYRTAVFRDDDKQPDAGQEKAFTELSGTVFKWRAGKALEQEIFENVSDHAVLQLLERAVALHGEEYIADQLSSASGGEIKIEDCRAGQGTEVRDLLAGRAKSKAAWFKNVGYFEDITYDILLPDAPNWKPEFKAMVNDMAKWVRRGD</sequence>
<dbReference type="SUPFAM" id="SSF52540">
    <property type="entry name" value="P-loop containing nucleoside triphosphate hydrolases"/>
    <property type="match status" value="1"/>
</dbReference>
<dbReference type="GO" id="GO:0005524">
    <property type="term" value="F:ATP binding"/>
    <property type="evidence" value="ECO:0007669"/>
    <property type="project" value="InterPro"/>
</dbReference>
<dbReference type="GO" id="GO:0016887">
    <property type="term" value="F:ATP hydrolysis activity"/>
    <property type="evidence" value="ECO:0007669"/>
    <property type="project" value="InterPro"/>
</dbReference>